<dbReference type="EMBL" id="JAUEPP010000002">
    <property type="protein sequence ID" value="KAK3351884.1"/>
    <property type="molecule type" value="Genomic_DNA"/>
</dbReference>
<feature type="non-terminal residue" evidence="1">
    <location>
        <position position="1"/>
    </location>
</feature>
<dbReference type="InterPro" id="IPR011990">
    <property type="entry name" value="TPR-like_helical_dom_sf"/>
</dbReference>
<dbReference type="PANTHER" id="PTHR46082:SF11">
    <property type="entry name" value="AAA+ ATPASE DOMAIN-CONTAINING PROTEIN-RELATED"/>
    <property type="match status" value="1"/>
</dbReference>
<accession>A0AAE0JLJ4</accession>
<dbReference type="Proteomes" id="UP001278500">
    <property type="component" value="Unassembled WGS sequence"/>
</dbReference>
<name>A0AAE0JLJ4_9PEZI</name>
<proteinExistence type="predicted"/>
<evidence type="ECO:0008006" key="3">
    <source>
        <dbReference type="Google" id="ProtNLM"/>
    </source>
</evidence>
<dbReference type="GeneID" id="87861391"/>
<comment type="caution">
    <text evidence="1">The sequence shown here is derived from an EMBL/GenBank/DDBJ whole genome shotgun (WGS) entry which is preliminary data.</text>
</comment>
<keyword evidence="2" id="KW-1185">Reference proteome</keyword>
<dbReference type="Pfam" id="PF13374">
    <property type="entry name" value="TPR_10"/>
    <property type="match status" value="2"/>
</dbReference>
<sequence length="76" mass="8458">EKLEVQVMETRKAKLGADHPDTLTSMANLTFTWNSQGRHEDALALIQDCVKARQRILGPKHPKTPSSLATVSEWSS</sequence>
<dbReference type="InterPro" id="IPR053137">
    <property type="entry name" value="NLR-like"/>
</dbReference>
<protein>
    <recommendedName>
        <fullName evidence="3">Kinesin light chain</fullName>
    </recommendedName>
</protein>
<gene>
    <name evidence="1" type="ORF">B0H65DRAFT_419806</name>
</gene>
<reference evidence="1" key="1">
    <citation type="journal article" date="2023" name="Mol. Phylogenet. Evol.">
        <title>Genome-scale phylogeny and comparative genomics of the fungal order Sordariales.</title>
        <authorList>
            <person name="Hensen N."/>
            <person name="Bonometti L."/>
            <person name="Westerberg I."/>
            <person name="Brannstrom I.O."/>
            <person name="Guillou S."/>
            <person name="Cros-Aarteil S."/>
            <person name="Calhoun S."/>
            <person name="Haridas S."/>
            <person name="Kuo A."/>
            <person name="Mondo S."/>
            <person name="Pangilinan J."/>
            <person name="Riley R."/>
            <person name="LaButti K."/>
            <person name="Andreopoulos B."/>
            <person name="Lipzen A."/>
            <person name="Chen C."/>
            <person name="Yan M."/>
            <person name="Daum C."/>
            <person name="Ng V."/>
            <person name="Clum A."/>
            <person name="Steindorff A."/>
            <person name="Ohm R.A."/>
            <person name="Martin F."/>
            <person name="Silar P."/>
            <person name="Natvig D.O."/>
            <person name="Lalanne C."/>
            <person name="Gautier V."/>
            <person name="Ament-Velasquez S.L."/>
            <person name="Kruys A."/>
            <person name="Hutchinson M.I."/>
            <person name="Powell A.J."/>
            <person name="Barry K."/>
            <person name="Miller A.N."/>
            <person name="Grigoriev I.V."/>
            <person name="Debuchy R."/>
            <person name="Gladieux P."/>
            <person name="Hiltunen Thoren M."/>
            <person name="Johannesson H."/>
        </authorList>
    </citation>
    <scope>NUCLEOTIDE SEQUENCE</scope>
    <source>
        <strain evidence="1">CBS 560.94</strain>
    </source>
</reference>
<dbReference type="Gene3D" id="1.25.40.10">
    <property type="entry name" value="Tetratricopeptide repeat domain"/>
    <property type="match status" value="1"/>
</dbReference>
<dbReference type="PANTHER" id="PTHR46082">
    <property type="entry name" value="ATP/GTP-BINDING PROTEIN-RELATED"/>
    <property type="match status" value="1"/>
</dbReference>
<evidence type="ECO:0000313" key="2">
    <source>
        <dbReference type="Proteomes" id="UP001278500"/>
    </source>
</evidence>
<organism evidence="1 2">
    <name type="scientific">Neurospora tetraspora</name>
    <dbReference type="NCBI Taxonomy" id="94610"/>
    <lineage>
        <taxon>Eukaryota</taxon>
        <taxon>Fungi</taxon>
        <taxon>Dikarya</taxon>
        <taxon>Ascomycota</taxon>
        <taxon>Pezizomycotina</taxon>
        <taxon>Sordariomycetes</taxon>
        <taxon>Sordariomycetidae</taxon>
        <taxon>Sordariales</taxon>
        <taxon>Sordariaceae</taxon>
        <taxon>Neurospora</taxon>
    </lineage>
</organism>
<dbReference type="AlphaFoldDB" id="A0AAE0JLJ4"/>
<evidence type="ECO:0000313" key="1">
    <source>
        <dbReference type="EMBL" id="KAK3351884.1"/>
    </source>
</evidence>
<reference evidence="1" key="2">
    <citation type="submission" date="2023-06" db="EMBL/GenBank/DDBJ databases">
        <authorList>
            <consortium name="Lawrence Berkeley National Laboratory"/>
            <person name="Haridas S."/>
            <person name="Hensen N."/>
            <person name="Bonometti L."/>
            <person name="Westerberg I."/>
            <person name="Brannstrom I.O."/>
            <person name="Guillou S."/>
            <person name="Cros-Aarteil S."/>
            <person name="Calhoun S."/>
            <person name="Kuo A."/>
            <person name="Mondo S."/>
            <person name="Pangilinan J."/>
            <person name="Riley R."/>
            <person name="Labutti K."/>
            <person name="Andreopoulos B."/>
            <person name="Lipzen A."/>
            <person name="Chen C."/>
            <person name="Yanf M."/>
            <person name="Daum C."/>
            <person name="Ng V."/>
            <person name="Clum A."/>
            <person name="Steindorff A."/>
            <person name="Ohm R."/>
            <person name="Martin F."/>
            <person name="Silar P."/>
            <person name="Natvig D."/>
            <person name="Lalanne C."/>
            <person name="Gautier V."/>
            <person name="Ament-Velasquez S.L."/>
            <person name="Kruys A."/>
            <person name="Hutchinson M.I."/>
            <person name="Powell A.J."/>
            <person name="Barry K."/>
            <person name="Miller A.N."/>
            <person name="Grigoriev I.V."/>
            <person name="Debuchy R."/>
            <person name="Gladieux P."/>
            <person name="Thoren M.H."/>
            <person name="Johannesson H."/>
        </authorList>
    </citation>
    <scope>NUCLEOTIDE SEQUENCE</scope>
    <source>
        <strain evidence="1">CBS 560.94</strain>
    </source>
</reference>
<dbReference type="RefSeq" id="XP_062685179.1">
    <property type="nucleotide sequence ID" value="XM_062824237.1"/>
</dbReference>